<organism evidence="2 3">
    <name type="scientific">Zingiber officinale</name>
    <name type="common">Ginger</name>
    <name type="synonym">Amomum zingiber</name>
    <dbReference type="NCBI Taxonomy" id="94328"/>
    <lineage>
        <taxon>Eukaryota</taxon>
        <taxon>Viridiplantae</taxon>
        <taxon>Streptophyta</taxon>
        <taxon>Embryophyta</taxon>
        <taxon>Tracheophyta</taxon>
        <taxon>Spermatophyta</taxon>
        <taxon>Magnoliopsida</taxon>
        <taxon>Liliopsida</taxon>
        <taxon>Zingiberales</taxon>
        <taxon>Zingiberaceae</taxon>
        <taxon>Zingiber</taxon>
    </lineage>
</organism>
<dbReference type="PANTHER" id="PTHR47480:SF15">
    <property type="entry name" value="RARE LIPOPROTEIN A-LIKE DOUBLE-PSI BETA-BARREL PROTEIN"/>
    <property type="match status" value="1"/>
</dbReference>
<dbReference type="PROSITE" id="PS50842">
    <property type="entry name" value="EXPANSIN_EG45"/>
    <property type="match status" value="1"/>
</dbReference>
<dbReference type="EMBL" id="JACMSC010000011">
    <property type="protein sequence ID" value="KAG6498606.1"/>
    <property type="molecule type" value="Genomic_DNA"/>
</dbReference>
<dbReference type="Proteomes" id="UP000734854">
    <property type="component" value="Unassembled WGS sequence"/>
</dbReference>
<name>A0A8J5G2G7_ZINOF</name>
<protein>
    <recommendedName>
        <fullName evidence="1">Expansin-like EG45 domain-containing protein</fullName>
    </recommendedName>
</protein>
<gene>
    <name evidence="2" type="ORF">ZIOFF_038326</name>
</gene>
<evidence type="ECO:0000259" key="1">
    <source>
        <dbReference type="PROSITE" id="PS50842"/>
    </source>
</evidence>
<reference evidence="2 3" key="1">
    <citation type="submission" date="2020-08" db="EMBL/GenBank/DDBJ databases">
        <title>Plant Genome Project.</title>
        <authorList>
            <person name="Zhang R.-G."/>
        </authorList>
    </citation>
    <scope>NUCLEOTIDE SEQUENCE [LARGE SCALE GENOMIC DNA]</scope>
    <source>
        <tissue evidence="2">Rhizome</tissue>
    </source>
</reference>
<dbReference type="CDD" id="cd22269">
    <property type="entry name" value="DPBB_EG45-like"/>
    <property type="match status" value="1"/>
</dbReference>
<feature type="domain" description="Expansin-like EG45" evidence="1">
    <location>
        <begin position="56"/>
        <end position="162"/>
    </location>
</feature>
<keyword evidence="3" id="KW-1185">Reference proteome</keyword>
<dbReference type="SUPFAM" id="SSF50685">
    <property type="entry name" value="Barwin-like endoglucanases"/>
    <property type="match status" value="1"/>
</dbReference>
<evidence type="ECO:0000313" key="2">
    <source>
        <dbReference type="EMBL" id="KAG6498606.1"/>
    </source>
</evidence>
<evidence type="ECO:0000313" key="3">
    <source>
        <dbReference type="Proteomes" id="UP000734854"/>
    </source>
</evidence>
<sequence length="162" mass="17203">MNRTDRIDRVLFQATSTTMSKLSSFLSPCLLVLFLFLRRCIADVGTAAFYAPPYIPTVCYGGETGEFPPGNLFAAAGEAIWDGGAACGRFYMVRCLSSASPRACVAGGSVRVKIVDQGSALRSPPSKNGTTIYGDVFGGVPEDSQPQGCFCQHRIHGVGPLI</sequence>
<proteinExistence type="predicted"/>
<dbReference type="Gene3D" id="2.40.40.10">
    <property type="entry name" value="RlpA-like domain"/>
    <property type="match status" value="1"/>
</dbReference>
<dbReference type="InterPro" id="IPR007112">
    <property type="entry name" value="Expansin/allergen_DPBB_dom"/>
</dbReference>
<accession>A0A8J5G2G7</accession>
<dbReference type="PANTHER" id="PTHR47480">
    <property type="entry name" value="EG45-LIKE DOMAIN CONTAINING PROTEIN"/>
    <property type="match status" value="1"/>
</dbReference>
<dbReference type="InterPro" id="IPR036908">
    <property type="entry name" value="RlpA-like_sf"/>
</dbReference>
<comment type="caution">
    <text evidence="2">The sequence shown here is derived from an EMBL/GenBank/DDBJ whole genome shotgun (WGS) entry which is preliminary data.</text>
</comment>
<dbReference type="AlphaFoldDB" id="A0A8J5G2G7"/>